<dbReference type="InterPro" id="IPR001789">
    <property type="entry name" value="Sig_transdc_resp-reg_receiver"/>
</dbReference>
<name>A0ABP8NH06_9BACT</name>
<keyword evidence="1 2" id="KW-0597">Phosphoprotein</keyword>
<dbReference type="PANTHER" id="PTHR44591:SF3">
    <property type="entry name" value="RESPONSE REGULATORY DOMAIN-CONTAINING PROTEIN"/>
    <property type="match status" value="1"/>
</dbReference>
<dbReference type="SUPFAM" id="SSF52172">
    <property type="entry name" value="CheY-like"/>
    <property type="match status" value="1"/>
</dbReference>
<gene>
    <name evidence="4" type="ORF">GCM10023156_52620</name>
</gene>
<feature type="domain" description="Response regulatory" evidence="3">
    <location>
        <begin position="6"/>
        <end position="123"/>
    </location>
</feature>
<protein>
    <recommendedName>
        <fullName evidence="3">Response regulatory domain-containing protein</fullName>
    </recommendedName>
</protein>
<proteinExistence type="predicted"/>
<dbReference type="EMBL" id="BAABGA010000073">
    <property type="protein sequence ID" value="GAA4465178.1"/>
    <property type="molecule type" value="Genomic_DNA"/>
</dbReference>
<dbReference type="PROSITE" id="PS50110">
    <property type="entry name" value="RESPONSE_REGULATORY"/>
    <property type="match status" value="1"/>
</dbReference>
<evidence type="ECO:0000313" key="4">
    <source>
        <dbReference type="EMBL" id="GAA4465178.1"/>
    </source>
</evidence>
<dbReference type="RefSeq" id="WP_345326786.1">
    <property type="nucleotide sequence ID" value="NZ_BAABGA010000073.1"/>
</dbReference>
<comment type="caution">
    <text evidence="4">The sequence shown here is derived from an EMBL/GenBank/DDBJ whole genome shotgun (WGS) entry which is preliminary data.</text>
</comment>
<accession>A0ABP8NH06</accession>
<evidence type="ECO:0000256" key="1">
    <source>
        <dbReference type="ARBA" id="ARBA00022553"/>
    </source>
</evidence>
<evidence type="ECO:0000313" key="5">
    <source>
        <dbReference type="Proteomes" id="UP001500840"/>
    </source>
</evidence>
<dbReference type="SMART" id="SM00448">
    <property type="entry name" value="REC"/>
    <property type="match status" value="1"/>
</dbReference>
<evidence type="ECO:0000256" key="2">
    <source>
        <dbReference type="PROSITE-ProRule" id="PRU00169"/>
    </source>
</evidence>
<dbReference type="InterPro" id="IPR011006">
    <property type="entry name" value="CheY-like_superfamily"/>
</dbReference>
<dbReference type="CDD" id="cd17536">
    <property type="entry name" value="REC_YesN-like"/>
    <property type="match status" value="1"/>
</dbReference>
<feature type="modified residue" description="4-aspartylphosphate" evidence="2">
    <location>
        <position position="56"/>
    </location>
</feature>
<keyword evidence="5" id="KW-1185">Reference proteome</keyword>
<reference evidence="5" key="1">
    <citation type="journal article" date="2019" name="Int. J. Syst. Evol. Microbiol.">
        <title>The Global Catalogue of Microorganisms (GCM) 10K type strain sequencing project: providing services to taxonomists for standard genome sequencing and annotation.</title>
        <authorList>
            <consortium name="The Broad Institute Genomics Platform"/>
            <consortium name="The Broad Institute Genome Sequencing Center for Infectious Disease"/>
            <person name="Wu L."/>
            <person name="Ma J."/>
        </authorList>
    </citation>
    <scope>NUCLEOTIDE SEQUENCE [LARGE SCALE GENOMIC DNA]</scope>
    <source>
        <strain evidence="5">JCM 17759</strain>
    </source>
</reference>
<organism evidence="4 5">
    <name type="scientific">Novipirellula rosea</name>
    <dbReference type="NCBI Taxonomy" id="1031540"/>
    <lineage>
        <taxon>Bacteria</taxon>
        <taxon>Pseudomonadati</taxon>
        <taxon>Planctomycetota</taxon>
        <taxon>Planctomycetia</taxon>
        <taxon>Pirellulales</taxon>
        <taxon>Pirellulaceae</taxon>
        <taxon>Novipirellula</taxon>
    </lineage>
</organism>
<dbReference type="InterPro" id="IPR050595">
    <property type="entry name" value="Bact_response_regulator"/>
</dbReference>
<dbReference type="Pfam" id="PF00072">
    <property type="entry name" value="Response_reg"/>
    <property type="match status" value="1"/>
</dbReference>
<dbReference type="Gene3D" id="3.40.50.2300">
    <property type="match status" value="1"/>
</dbReference>
<dbReference type="Proteomes" id="UP001500840">
    <property type="component" value="Unassembled WGS sequence"/>
</dbReference>
<sequence length="126" mass="14001">MIQPLRIAVADDEPDIRQYFHRLLPKLGYEVVGEAENGMELVELCRTTKPDLVITDVMMPEMTGIEAAAEISKTQSIPIIVLSSHERPAVDNNAEKVMRDCVVDYLRKPVSSSELQASITKAFNAS</sequence>
<evidence type="ECO:0000259" key="3">
    <source>
        <dbReference type="PROSITE" id="PS50110"/>
    </source>
</evidence>
<dbReference type="PANTHER" id="PTHR44591">
    <property type="entry name" value="STRESS RESPONSE REGULATOR PROTEIN 1"/>
    <property type="match status" value="1"/>
</dbReference>